<dbReference type="AlphaFoldDB" id="F4RM00"/>
<evidence type="ECO:0000256" key="3">
    <source>
        <dbReference type="ARBA" id="ARBA00023140"/>
    </source>
</evidence>
<dbReference type="Proteomes" id="UP000001072">
    <property type="component" value="Unassembled WGS sequence"/>
</dbReference>
<dbReference type="Pfam" id="PF05648">
    <property type="entry name" value="PEX11"/>
    <property type="match status" value="1"/>
</dbReference>
<proteinExistence type="predicted"/>
<keyword evidence="2" id="KW-0472">Membrane</keyword>
<evidence type="ECO:0008006" key="7">
    <source>
        <dbReference type="Google" id="ProtNLM"/>
    </source>
</evidence>
<evidence type="ECO:0000256" key="2">
    <source>
        <dbReference type="ARBA" id="ARBA00023136"/>
    </source>
</evidence>
<evidence type="ECO:0000313" key="5">
    <source>
        <dbReference type="EMBL" id="EGG06637.1"/>
    </source>
</evidence>
<organism evidence="6">
    <name type="scientific">Melampsora larici-populina (strain 98AG31 / pathotype 3-4-7)</name>
    <name type="common">Poplar leaf rust fungus</name>
    <dbReference type="NCBI Taxonomy" id="747676"/>
    <lineage>
        <taxon>Eukaryota</taxon>
        <taxon>Fungi</taxon>
        <taxon>Dikarya</taxon>
        <taxon>Basidiomycota</taxon>
        <taxon>Pucciniomycotina</taxon>
        <taxon>Pucciniomycetes</taxon>
        <taxon>Pucciniales</taxon>
        <taxon>Melampsoraceae</taxon>
        <taxon>Melampsora</taxon>
    </lineage>
</organism>
<dbReference type="eggNOG" id="KOG4186">
    <property type="taxonomic scope" value="Eukaryota"/>
</dbReference>
<gene>
    <name evidence="5" type="ORF">MELLADRAFT_56116</name>
</gene>
<dbReference type="GO" id="GO:0016559">
    <property type="term" value="P:peroxisome fission"/>
    <property type="evidence" value="ECO:0007669"/>
    <property type="project" value="InterPro"/>
</dbReference>
<accession>F4RM00</accession>
<dbReference type="PANTHER" id="PTHR12652:SF50">
    <property type="entry name" value="PEROXIN 11"/>
    <property type="match status" value="1"/>
</dbReference>
<keyword evidence="3" id="KW-0576">Peroxisome</keyword>
<dbReference type="PANTHER" id="PTHR12652">
    <property type="entry name" value="PEROXISOMAL BIOGENESIS FACTOR 11"/>
    <property type="match status" value="1"/>
</dbReference>
<dbReference type="EMBL" id="GL883107">
    <property type="protein sequence ID" value="EGG06637.1"/>
    <property type="molecule type" value="Genomic_DNA"/>
</dbReference>
<name>F4RM00_MELLP</name>
<reference evidence="6" key="1">
    <citation type="journal article" date="2011" name="Proc. Natl. Acad. Sci. U.S.A.">
        <title>Obligate biotrophy features unraveled by the genomic analysis of rust fungi.</title>
        <authorList>
            <person name="Duplessis S."/>
            <person name="Cuomo C.A."/>
            <person name="Lin Y.-C."/>
            <person name="Aerts A."/>
            <person name="Tisserant E."/>
            <person name="Veneault-Fourrey C."/>
            <person name="Joly D.L."/>
            <person name="Hacquard S."/>
            <person name="Amselem J."/>
            <person name="Cantarel B.L."/>
            <person name="Chiu R."/>
            <person name="Coutinho P.M."/>
            <person name="Feau N."/>
            <person name="Field M."/>
            <person name="Frey P."/>
            <person name="Gelhaye E."/>
            <person name="Goldberg J."/>
            <person name="Grabherr M.G."/>
            <person name="Kodira C.D."/>
            <person name="Kohler A."/>
            <person name="Kuees U."/>
            <person name="Lindquist E.A."/>
            <person name="Lucas S.M."/>
            <person name="Mago R."/>
            <person name="Mauceli E."/>
            <person name="Morin E."/>
            <person name="Murat C."/>
            <person name="Pangilinan J.L."/>
            <person name="Park R."/>
            <person name="Pearson M."/>
            <person name="Quesneville H."/>
            <person name="Rouhier N."/>
            <person name="Sakthikumar S."/>
            <person name="Salamov A.A."/>
            <person name="Schmutz J."/>
            <person name="Selles B."/>
            <person name="Shapiro H."/>
            <person name="Tanguay P."/>
            <person name="Tuskan G.A."/>
            <person name="Henrissat B."/>
            <person name="Van de Peer Y."/>
            <person name="Rouze P."/>
            <person name="Ellis J.G."/>
            <person name="Dodds P.N."/>
            <person name="Schein J.E."/>
            <person name="Zhong S."/>
            <person name="Hamelin R.C."/>
            <person name="Grigoriev I.V."/>
            <person name="Szabo L.J."/>
            <person name="Martin F."/>
        </authorList>
    </citation>
    <scope>NUCLEOTIDE SEQUENCE [LARGE SCALE GENOMIC DNA]</scope>
    <source>
        <strain evidence="6">98AG31 / pathotype 3-4-7</strain>
    </source>
</reference>
<protein>
    <recommendedName>
        <fullName evidence="7">Peroxisomal biogenesis factor 11</fullName>
    </recommendedName>
</protein>
<evidence type="ECO:0000256" key="1">
    <source>
        <dbReference type="ARBA" id="ARBA00022593"/>
    </source>
</evidence>
<evidence type="ECO:0000256" key="4">
    <source>
        <dbReference type="ARBA" id="ARBA00046271"/>
    </source>
</evidence>
<dbReference type="OrthoDB" id="411017at2759"/>
<keyword evidence="1" id="KW-0962">Peroxisome biogenesis</keyword>
<keyword evidence="6" id="KW-1185">Reference proteome</keyword>
<dbReference type="STRING" id="747676.F4RM00"/>
<dbReference type="GeneID" id="18929022"/>
<comment type="subcellular location">
    <subcellularLocation>
        <location evidence="4">Peroxisome membrane</location>
    </subcellularLocation>
</comment>
<evidence type="ECO:0000313" key="6">
    <source>
        <dbReference type="Proteomes" id="UP000001072"/>
    </source>
</evidence>
<dbReference type="RefSeq" id="XP_007410077.1">
    <property type="nucleotide sequence ID" value="XM_007410015.1"/>
</dbReference>
<dbReference type="KEGG" id="mlr:MELLADRAFT_56116"/>
<dbReference type="InParanoid" id="F4RM00"/>
<dbReference type="VEuPathDB" id="FungiDB:MELLADRAFT_56116"/>
<dbReference type="GO" id="GO:0005778">
    <property type="term" value="C:peroxisomal membrane"/>
    <property type="evidence" value="ECO:0007669"/>
    <property type="project" value="UniProtKB-SubCell"/>
</dbReference>
<dbReference type="InterPro" id="IPR008733">
    <property type="entry name" value="PEX11"/>
</dbReference>
<dbReference type="HOGENOM" id="CLU_049216_0_0_1"/>
<sequence>MASLANQVILHPFITSSLKVGSTSVGRDKLYRTIQYFSRFLVWFLQSNGYDKLTITRFNNLKSALGVSRKLFRLGKPLEHLQAALKATKTSSDPVVSTLAIGRQLSYSMYLFNDMLIWADKIKFIFLDKTTLATVNQRAARFWMAGIAMNLVSSILQLYQIRKKVLSLKRDKYHNRNEEEKEDHKKYQIKSYLKQSTGLRLQLIQDSCDILSPTSTLGYHSLNDGVIGAAGVVSSILGLRSQINKVLTNSSAK</sequence>
<dbReference type="FunCoup" id="F4RM00">
    <property type="interactions" value="39"/>
</dbReference>